<evidence type="ECO:0000313" key="5">
    <source>
        <dbReference type="EMBL" id="KBZ59328.1"/>
    </source>
</evidence>
<dbReference type="InterPro" id="IPR036291">
    <property type="entry name" value="NAD(P)-bd_dom_sf"/>
</dbReference>
<dbReference type="Pfam" id="PF01232">
    <property type="entry name" value="Mannitol_dh"/>
    <property type="match status" value="1"/>
</dbReference>
<evidence type="ECO:0000259" key="4">
    <source>
        <dbReference type="Pfam" id="PF08125"/>
    </source>
</evidence>
<dbReference type="InterPro" id="IPR008927">
    <property type="entry name" value="6-PGluconate_DH-like_C_sf"/>
</dbReference>
<dbReference type="PANTHER" id="PTHR43362">
    <property type="entry name" value="MANNITOL DEHYDROGENASE DSF1-RELATED"/>
    <property type="match status" value="1"/>
</dbReference>
<keyword evidence="1" id="KW-0560">Oxidoreductase</keyword>
<protein>
    <recommendedName>
        <fullName evidence="7">Mannitol 2-dehydrogenase</fullName>
    </recommendedName>
</protein>
<dbReference type="AlphaFoldDB" id="A0A051TRE0"/>
<evidence type="ECO:0008006" key="7">
    <source>
        <dbReference type="Google" id="ProtNLM"/>
    </source>
</evidence>
<dbReference type="InterPro" id="IPR013328">
    <property type="entry name" value="6PGD_dom2"/>
</dbReference>
<evidence type="ECO:0000256" key="1">
    <source>
        <dbReference type="ARBA" id="ARBA00023002"/>
    </source>
</evidence>
<proteinExistence type="predicted"/>
<accession>A0A051TRE0</accession>
<evidence type="ECO:0000256" key="2">
    <source>
        <dbReference type="ARBA" id="ARBA00048615"/>
    </source>
</evidence>
<keyword evidence="6" id="KW-1185">Reference proteome</keyword>
<dbReference type="Gene3D" id="3.40.50.720">
    <property type="entry name" value="NAD(P)-binding Rossmann-like Domain"/>
    <property type="match status" value="1"/>
</dbReference>
<dbReference type="Proteomes" id="UP000025947">
    <property type="component" value="Unassembled WGS sequence"/>
</dbReference>
<dbReference type="PANTHER" id="PTHR43362:SF1">
    <property type="entry name" value="MANNITOL DEHYDROGENASE 2-RELATED"/>
    <property type="match status" value="1"/>
</dbReference>
<gene>
    <name evidence="5" type="ORF">K875_04887</name>
</gene>
<dbReference type="SUPFAM" id="SSF48179">
    <property type="entry name" value="6-phosphogluconate dehydrogenase C-terminal domain-like"/>
    <property type="match status" value="1"/>
</dbReference>
<comment type="caution">
    <text evidence="5">The sequence shown here is derived from an EMBL/GenBank/DDBJ whole genome shotgun (WGS) entry which is preliminary data.</text>
</comment>
<evidence type="ECO:0000259" key="3">
    <source>
        <dbReference type="Pfam" id="PF01232"/>
    </source>
</evidence>
<dbReference type="PRINTS" id="PR00084">
    <property type="entry name" value="MTLDHDRGNASE"/>
</dbReference>
<dbReference type="InterPro" id="IPR013131">
    <property type="entry name" value="Mannitol_DH_N"/>
</dbReference>
<feature type="domain" description="Mannitol dehydrogenase C-terminal" evidence="4">
    <location>
        <begin position="273"/>
        <end position="460"/>
    </location>
</feature>
<comment type="catalytic activity">
    <reaction evidence="2">
        <text>D-mannitol 1-phosphate + NAD(+) = beta-D-fructose 6-phosphate + NADH + H(+)</text>
        <dbReference type="Rhea" id="RHEA:19661"/>
        <dbReference type="ChEBI" id="CHEBI:15378"/>
        <dbReference type="ChEBI" id="CHEBI:57540"/>
        <dbReference type="ChEBI" id="CHEBI:57634"/>
        <dbReference type="ChEBI" id="CHEBI:57945"/>
        <dbReference type="ChEBI" id="CHEBI:61381"/>
        <dbReference type="EC" id="1.1.1.17"/>
    </reaction>
</comment>
<dbReference type="RefSeq" id="WP_100882277.1">
    <property type="nucleotide sequence ID" value="NZ_KK328284.1"/>
</dbReference>
<dbReference type="Pfam" id="PF08125">
    <property type="entry name" value="Mannitol_dh_C"/>
    <property type="match status" value="1"/>
</dbReference>
<dbReference type="InterPro" id="IPR050988">
    <property type="entry name" value="Mannitol_DH/Oxidoreductase"/>
</dbReference>
<dbReference type="PATRIC" id="fig|1324261.3.peg.4931"/>
<dbReference type="InterPro" id="IPR013118">
    <property type="entry name" value="Mannitol_DH_C"/>
</dbReference>
<dbReference type="GO" id="GO:0008926">
    <property type="term" value="F:mannitol-1-phosphate 5-dehydrogenase activity"/>
    <property type="evidence" value="ECO:0007669"/>
    <property type="project" value="UniProtKB-EC"/>
</dbReference>
<reference evidence="5 6" key="1">
    <citation type="submission" date="2014-04" db="EMBL/GenBank/DDBJ databases">
        <title>The Genome Sequence of Mycobacterium tuberculosis TKK-01-0051.</title>
        <authorList>
            <consortium name="The Broad Institute Genomics Platform"/>
            <consortium name="The Broad Institute Genome Sequencing Center for Infectious Disease"/>
            <person name="Earl A.M."/>
            <person name="Cohen K."/>
            <person name="Pym A."/>
            <person name="Bishai W."/>
            <person name="Maharaj K."/>
            <person name="Desjardins C."/>
            <person name="Abeel T."/>
            <person name="Young S."/>
            <person name="Zeng Q."/>
            <person name="Gargeya S."/>
            <person name="Abouelleil A."/>
            <person name="Alvarado L."/>
            <person name="Chapman S.B."/>
            <person name="Gainer-Dewar J."/>
            <person name="Goldberg J."/>
            <person name="Griggs A."/>
            <person name="Gujja S."/>
            <person name="Hansen M."/>
            <person name="Howarth C."/>
            <person name="Imamovic A."/>
            <person name="Larimer J."/>
            <person name="Murphy C."/>
            <person name="Naylor J."/>
            <person name="Pearson M."/>
            <person name="Poon T.W."/>
            <person name="Priest M."/>
            <person name="Roberts A."/>
            <person name="Saif S."/>
            <person name="Shea T."/>
            <person name="Sykes S."/>
            <person name="Wortman J."/>
            <person name="Nusbaum C."/>
            <person name="Birren B."/>
        </authorList>
    </citation>
    <scope>NUCLEOTIDE SEQUENCE [LARGE SCALE GENOMIC DNA]</scope>
    <source>
        <strain evidence="5 6">TKK-01-0051</strain>
    </source>
</reference>
<name>A0A051TRE0_9MYCO</name>
<dbReference type="Gene3D" id="1.10.1040.10">
    <property type="entry name" value="N-(1-d-carboxylethyl)-l-norvaline Dehydrogenase, domain 2"/>
    <property type="match status" value="1"/>
</dbReference>
<dbReference type="EMBL" id="JLXW01000011">
    <property type="protein sequence ID" value="KBZ59328.1"/>
    <property type="molecule type" value="Genomic_DNA"/>
</dbReference>
<dbReference type="SUPFAM" id="SSF51735">
    <property type="entry name" value="NAD(P)-binding Rossmann-fold domains"/>
    <property type="match status" value="1"/>
</dbReference>
<organism evidence="5 6">
    <name type="scientific">Mycobacterium [tuberculosis] TKK-01-0051</name>
    <dbReference type="NCBI Taxonomy" id="1324261"/>
    <lineage>
        <taxon>Bacteria</taxon>
        <taxon>Bacillati</taxon>
        <taxon>Actinomycetota</taxon>
        <taxon>Actinomycetes</taxon>
        <taxon>Mycobacteriales</taxon>
        <taxon>Mycobacteriaceae</taxon>
        <taxon>Mycobacterium</taxon>
        <taxon>Mycobacterium avium complex (MAC)</taxon>
    </lineage>
</organism>
<dbReference type="InterPro" id="IPR000669">
    <property type="entry name" value="Mannitol_DH"/>
</dbReference>
<evidence type="ECO:0000313" key="6">
    <source>
        <dbReference type="Proteomes" id="UP000025947"/>
    </source>
</evidence>
<dbReference type="HOGENOM" id="CLU_027324_0_1_11"/>
<feature type="domain" description="Mannitol dehydrogenase N-terminal" evidence="3">
    <location>
        <begin position="37"/>
        <end position="264"/>
    </location>
</feature>
<sequence>MANAINLKNAIDLNNASLSELPIDAPKYDRGSVSVGIAHIGAGHFHRAHQAAYINLLLQQGLAHEWGICGIGVMPSDWTMRDVLNGQDGLYTLILENPNGSRDAQVIGSIIDYRYAPDDPDSALEVLTAPSTRIISLTITEGGYRDPDGPAFTLITEALARRRQRGIAAPTIVSCDNIENNGEVARRTVLASAEHVDPELAEWVAEHARFPSSMVDRITPATTLEMAAEVRRDFGVNDRWPVVAEPFTAWVIEDDFADGRPPLEQAGVLLVDDVRPYELMKLRLLNAGHQCLAYFAHLCGFKFVHEAASDPLFAEFLHEYFESEAIPTLPPVPGIDLHEYGRTLVERFANPAVRDTVARVCAYSSDRIPKFLYPVICDNLAHGGPVRLAAAVVASWARYAEGVDEWGNPYEVLDQLADSLIPIARSQHENPTVFIEITAVFCDLAHQPRFVEAYLWALDSLHSKGARATLDALVR</sequence>